<dbReference type="STRING" id="1318743.PU02_0668"/>
<reference evidence="1 2" key="1">
    <citation type="journal article" date="2015" name="Genome Announc.">
        <title>Complete Genome Sequence of Bartonella ancashensis Strain 20.00, Isolated from the Blood of a Patient with Verruga Peruana.</title>
        <authorList>
            <person name="Hang J."/>
            <person name="Mullins K.E."/>
            <person name="Clifford R.J."/>
            <person name="Onmus-Leone F."/>
            <person name="Yang Y."/>
            <person name="Jiang J."/>
            <person name="Leguia M."/>
            <person name="Kasper M.R."/>
            <person name="Maguina C."/>
            <person name="Lesho E.P."/>
            <person name="Jarman R.G."/>
            <person name="Richards A.L."/>
            <person name="Blazes D."/>
        </authorList>
    </citation>
    <scope>NUCLEOTIDE SEQUENCE [LARGE SCALE GENOMIC DNA]</scope>
    <source>
        <strain evidence="1 2">20.00</strain>
    </source>
</reference>
<accession>A0A0M4LGD6</accession>
<gene>
    <name evidence="1" type="ORF">PU02_0668</name>
</gene>
<dbReference type="PATRIC" id="fig|1318743.3.peg.681"/>
<evidence type="ECO:0000313" key="2">
    <source>
        <dbReference type="Proteomes" id="UP000057213"/>
    </source>
</evidence>
<dbReference type="AlphaFoldDB" id="A0A0M4LGD6"/>
<proteinExistence type="predicted"/>
<dbReference type="KEGG" id="banc:PU02_0668"/>
<organism evidence="1 2">
    <name type="scientific">Bartonella ancashensis</name>
    <dbReference type="NCBI Taxonomy" id="1318743"/>
    <lineage>
        <taxon>Bacteria</taxon>
        <taxon>Pseudomonadati</taxon>
        <taxon>Pseudomonadota</taxon>
        <taxon>Alphaproteobacteria</taxon>
        <taxon>Hyphomicrobiales</taxon>
        <taxon>Bartonellaceae</taxon>
        <taxon>Bartonella</taxon>
    </lineage>
</organism>
<keyword evidence="2" id="KW-1185">Reference proteome</keyword>
<dbReference type="Proteomes" id="UP000057213">
    <property type="component" value="Chromosome"/>
</dbReference>
<protein>
    <submittedName>
        <fullName evidence="1">Uncharacterized protein</fullName>
    </submittedName>
</protein>
<sequence>MILLYNTHAASGHHVFKISVCELRQFLSKEEACNRSKKDIFFNLSS</sequence>
<name>A0A0M4LGD6_9HYPH</name>
<evidence type="ECO:0000313" key="1">
    <source>
        <dbReference type="EMBL" id="ALE03482.1"/>
    </source>
</evidence>
<dbReference type="EMBL" id="CP010401">
    <property type="protein sequence ID" value="ALE03482.1"/>
    <property type="molecule type" value="Genomic_DNA"/>
</dbReference>